<organism evidence="3 4">
    <name type="scientific">Pseudomyxococcus hansupus</name>
    <dbReference type="NCBI Taxonomy" id="1297742"/>
    <lineage>
        <taxon>Bacteria</taxon>
        <taxon>Pseudomonadati</taxon>
        <taxon>Myxococcota</taxon>
        <taxon>Myxococcia</taxon>
        <taxon>Myxococcales</taxon>
        <taxon>Cystobacterineae</taxon>
        <taxon>Myxococcaceae</taxon>
        <taxon>Pseudomyxococcus</taxon>
    </lineage>
</organism>
<name>A0A0H4XF66_9BACT</name>
<protein>
    <submittedName>
        <fullName evidence="3">Streptomycin 3''-O-adenylyltransferase</fullName>
    </submittedName>
</protein>
<evidence type="ECO:0000256" key="1">
    <source>
        <dbReference type="ARBA" id="ARBA00022679"/>
    </source>
</evidence>
<dbReference type="eggNOG" id="COG1708">
    <property type="taxonomic scope" value="Bacteria"/>
</dbReference>
<dbReference type="PATRIC" id="fig|1297742.4.peg.3774"/>
<keyword evidence="4" id="KW-1185">Reference proteome</keyword>
<reference evidence="3 4" key="1">
    <citation type="journal article" date="2016" name="PLoS ONE">
        <title>Complete Genome Sequence and Comparative Genomics of a Novel Myxobacterium Myxococcus hansupus.</title>
        <authorList>
            <person name="Sharma G."/>
            <person name="Narwani T."/>
            <person name="Subramanian S."/>
        </authorList>
    </citation>
    <scope>NUCLEOTIDE SEQUENCE [LARGE SCALE GENOMIC DNA]</scope>
    <source>
        <strain evidence="4">mixupus</strain>
    </source>
</reference>
<dbReference type="KEGG" id="mym:A176_003734"/>
<sequence length="149" mass="16259">MPVEVAPQVSSASEVLRRHLAPSLQAIHLFGSAVEGGLKPRSDVDLLVTGNEAADWRGDERNVVLALARIWFSLSTGGFAPKDVAAQWLIERLPDVHQGLMHRARDSYQGVRQDDLASRGPEVAAFVRFARAAIEGLYLALQPGHFAPR</sequence>
<dbReference type="Proteomes" id="UP000009026">
    <property type="component" value="Chromosome"/>
</dbReference>
<dbReference type="STRING" id="1297742.A176_003734"/>
<evidence type="ECO:0000313" key="4">
    <source>
        <dbReference type="Proteomes" id="UP000009026"/>
    </source>
</evidence>
<dbReference type="InterPro" id="IPR043519">
    <property type="entry name" value="NT_sf"/>
</dbReference>
<proteinExistence type="predicted"/>
<dbReference type="SUPFAM" id="SSF81301">
    <property type="entry name" value="Nucleotidyltransferase"/>
    <property type="match status" value="1"/>
</dbReference>
<dbReference type="InterPro" id="IPR025184">
    <property type="entry name" value="AadA_C"/>
</dbReference>
<keyword evidence="3" id="KW-0548">Nucleotidyltransferase</keyword>
<evidence type="ECO:0000313" key="3">
    <source>
        <dbReference type="EMBL" id="AKQ66822.1"/>
    </source>
</evidence>
<accession>A0A0H4XF66</accession>
<dbReference type="CDD" id="cd05403">
    <property type="entry name" value="NT_KNTase_like"/>
    <property type="match status" value="1"/>
</dbReference>
<keyword evidence="1 3" id="KW-0808">Transferase</keyword>
<feature type="domain" description="Adenylyltransferase AadA C-terminal" evidence="2">
    <location>
        <begin position="54"/>
        <end position="131"/>
    </location>
</feature>
<evidence type="ECO:0000259" key="2">
    <source>
        <dbReference type="Pfam" id="PF13427"/>
    </source>
</evidence>
<dbReference type="AlphaFoldDB" id="A0A0H4XF66"/>
<gene>
    <name evidence="3" type="ORF">A176_003734</name>
</gene>
<dbReference type="Gene3D" id="3.30.460.10">
    <property type="entry name" value="Beta Polymerase, domain 2"/>
    <property type="match status" value="1"/>
</dbReference>
<dbReference type="EMBL" id="CP012109">
    <property type="protein sequence ID" value="AKQ66822.1"/>
    <property type="molecule type" value="Genomic_DNA"/>
</dbReference>
<dbReference type="GO" id="GO:0016779">
    <property type="term" value="F:nucleotidyltransferase activity"/>
    <property type="evidence" value="ECO:0007669"/>
    <property type="project" value="UniProtKB-KW"/>
</dbReference>
<dbReference type="Pfam" id="PF13427">
    <property type="entry name" value="AadA_C"/>
    <property type="match status" value="1"/>
</dbReference>